<keyword evidence="7" id="KW-1185">Reference proteome</keyword>
<dbReference type="Gene3D" id="2.10.110.10">
    <property type="entry name" value="Cysteine Rich Protein"/>
    <property type="match status" value="1"/>
</dbReference>
<evidence type="ECO:0000256" key="3">
    <source>
        <dbReference type="PROSITE-ProRule" id="PRU00125"/>
    </source>
</evidence>
<protein>
    <recommendedName>
        <fullName evidence="5">LIM zinc-binding domain-containing protein</fullName>
    </recommendedName>
</protein>
<dbReference type="AlphaFoldDB" id="A0A9W8APT2"/>
<dbReference type="PROSITE" id="PS00478">
    <property type="entry name" value="LIM_DOMAIN_1"/>
    <property type="match status" value="1"/>
</dbReference>
<feature type="region of interest" description="Disordered" evidence="4">
    <location>
        <begin position="142"/>
        <end position="180"/>
    </location>
</feature>
<evidence type="ECO:0000256" key="2">
    <source>
        <dbReference type="ARBA" id="ARBA00022833"/>
    </source>
</evidence>
<evidence type="ECO:0000256" key="4">
    <source>
        <dbReference type="SAM" id="MobiDB-lite"/>
    </source>
</evidence>
<keyword evidence="1 3" id="KW-0479">Metal-binding</keyword>
<accession>A0A9W8APT2</accession>
<evidence type="ECO:0000313" key="7">
    <source>
        <dbReference type="Proteomes" id="UP001150925"/>
    </source>
</evidence>
<evidence type="ECO:0000259" key="5">
    <source>
        <dbReference type="PROSITE" id="PS50023"/>
    </source>
</evidence>
<feature type="compositionally biased region" description="Basic residues" evidence="4">
    <location>
        <begin position="91"/>
        <end position="107"/>
    </location>
</feature>
<dbReference type="EMBL" id="JANBPY010001237">
    <property type="protein sequence ID" value="KAJ1960936.1"/>
    <property type="molecule type" value="Genomic_DNA"/>
</dbReference>
<dbReference type="PROSITE" id="PS50023">
    <property type="entry name" value="LIM_DOMAIN_2"/>
    <property type="match status" value="1"/>
</dbReference>
<dbReference type="InterPro" id="IPR001781">
    <property type="entry name" value="Znf_LIM"/>
</dbReference>
<evidence type="ECO:0000256" key="1">
    <source>
        <dbReference type="ARBA" id="ARBA00022723"/>
    </source>
</evidence>
<evidence type="ECO:0000313" key="6">
    <source>
        <dbReference type="EMBL" id="KAJ1960936.1"/>
    </source>
</evidence>
<dbReference type="SMART" id="SM00132">
    <property type="entry name" value="LIM"/>
    <property type="match status" value="1"/>
</dbReference>
<reference evidence="6" key="1">
    <citation type="submission" date="2022-07" db="EMBL/GenBank/DDBJ databases">
        <title>Phylogenomic reconstructions and comparative analyses of Kickxellomycotina fungi.</title>
        <authorList>
            <person name="Reynolds N.K."/>
            <person name="Stajich J.E."/>
            <person name="Barry K."/>
            <person name="Grigoriev I.V."/>
            <person name="Crous P."/>
            <person name="Smith M.E."/>
        </authorList>
    </citation>
    <scope>NUCLEOTIDE SEQUENCE</scope>
    <source>
        <strain evidence="6">RSA 1196</strain>
    </source>
</reference>
<feature type="domain" description="LIM zinc-binding" evidence="5">
    <location>
        <begin position="18"/>
        <end position="78"/>
    </location>
</feature>
<sequence>MFERRNEMANAKNNWEHPVCPVCSEICYLIDKVSFDGVIYHKQCLKCYECKRSLHASNCVRVRDHVYCTYHGGNLLRRRSMLIGPEANRPKPGRRRPPSSSRRKGGRGHSGGYRNATSPTSPPNNPFRLLNREMSSLEQRFKETEDVMRQSFRSKGISIDRRDASGSRGSGSTAHFPIRT</sequence>
<dbReference type="Proteomes" id="UP001150925">
    <property type="component" value="Unassembled WGS sequence"/>
</dbReference>
<name>A0A9W8APT2_9FUNG</name>
<feature type="region of interest" description="Disordered" evidence="4">
    <location>
        <begin position="81"/>
        <end position="129"/>
    </location>
</feature>
<keyword evidence="3" id="KW-0440">LIM domain</keyword>
<dbReference type="OrthoDB" id="8062037at2759"/>
<dbReference type="GO" id="GO:0046872">
    <property type="term" value="F:metal ion binding"/>
    <property type="evidence" value="ECO:0007669"/>
    <property type="project" value="UniProtKB-KW"/>
</dbReference>
<dbReference type="SUPFAM" id="SSF57716">
    <property type="entry name" value="Glucocorticoid receptor-like (DNA-binding domain)"/>
    <property type="match status" value="1"/>
</dbReference>
<gene>
    <name evidence="6" type="ORF">IWQ62_004043</name>
</gene>
<organism evidence="6 7">
    <name type="scientific">Dispira parvispora</name>
    <dbReference type="NCBI Taxonomy" id="1520584"/>
    <lineage>
        <taxon>Eukaryota</taxon>
        <taxon>Fungi</taxon>
        <taxon>Fungi incertae sedis</taxon>
        <taxon>Zoopagomycota</taxon>
        <taxon>Kickxellomycotina</taxon>
        <taxon>Dimargaritomycetes</taxon>
        <taxon>Dimargaritales</taxon>
        <taxon>Dimargaritaceae</taxon>
        <taxon>Dispira</taxon>
    </lineage>
</organism>
<comment type="caution">
    <text evidence="6">The sequence shown here is derived from an EMBL/GenBank/DDBJ whole genome shotgun (WGS) entry which is preliminary data.</text>
</comment>
<proteinExistence type="predicted"/>
<keyword evidence="2 3" id="KW-0862">Zinc</keyword>